<dbReference type="Proteomes" id="UP000501690">
    <property type="component" value="Linkage Group LG10"/>
</dbReference>
<dbReference type="Pfam" id="PF04043">
    <property type="entry name" value="PMEI"/>
    <property type="match status" value="1"/>
</dbReference>
<keyword evidence="4" id="KW-1185">Reference proteome</keyword>
<accession>A0A4D6NG87</accession>
<dbReference type="AlphaFoldDB" id="A0A4D6NG87"/>
<name>A0A4D6NG87_VIGUN</name>
<dbReference type="Gene3D" id="1.20.140.40">
    <property type="entry name" value="Invertase/pectin methylesterase inhibitor family protein"/>
    <property type="match status" value="1"/>
</dbReference>
<dbReference type="InterPro" id="IPR006501">
    <property type="entry name" value="Pectinesterase_inhib_dom"/>
</dbReference>
<feature type="domain" description="Pectinesterase inhibitor" evidence="2">
    <location>
        <begin position="18"/>
        <end position="96"/>
    </location>
</feature>
<protein>
    <submittedName>
        <fullName evidence="3">Brassinosteroid resistant 1/2</fullName>
    </submittedName>
</protein>
<sequence length="253" mass="28470">MQKEALDYDRMPTKNHRTVHGDYLKLYGKTIFHLNRTLECFHGNQNCSSVDAHTWLNTALTNIQTCQDGTIELGVKDFKAPKYNNVTEMIRNSLAINMDFMKHDHHTEIAHEEAFPSWFSKPERKLLQSTTIKAHAVVEKNLLGTNGVTPPLSSPQTSKHKSDFNSLSKAFFCHPLFATSAPSSPSHRHHVDTSTIPECDESDTSTVDSASGRWVRFQGQNAAGPLSPTFNLMKPVMHQILLKRAYSGVPLQR</sequence>
<evidence type="ECO:0000313" key="3">
    <source>
        <dbReference type="EMBL" id="QCE11185.1"/>
    </source>
</evidence>
<dbReference type="SUPFAM" id="SSF101148">
    <property type="entry name" value="Plant invertase/pectin methylesterase inhibitor"/>
    <property type="match status" value="1"/>
</dbReference>
<organism evidence="3 4">
    <name type="scientific">Vigna unguiculata</name>
    <name type="common">Cowpea</name>
    <dbReference type="NCBI Taxonomy" id="3917"/>
    <lineage>
        <taxon>Eukaryota</taxon>
        <taxon>Viridiplantae</taxon>
        <taxon>Streptophyta</taxon>
        <taxon>Embryophyta</taxon>
        <taxon>Tracheophyta</taxon>
        <taxon>Spermatophyta</taxon>
        <taxon>Magnoliopsida</taxon>
        <taxon>eudicotyledons</taxon>
        <taxon>Gunneridae</taxon>
        <taxon>Pentapetalae</taxon>
        <taxon>rosids</taxon>
        <taxon>fabids</taxon>
        <taxon>Fabales</taxon>
        <taxon>Fabaceae</taxon>
        <taxon>Papilionoideae</taxon>
        <taxon>50 kb inversion clade</taxon>
        <taxon>NPAAA clade</taxon>
        <taxon>indigoferoid/millettioid clade</taxon>
        <taxon>Phaseoleae</taxon>
        <taxon>Vigna</taxon>
    </lineage>
</organism>
<dbReference type="InterPro" id="IPR035513">
    <property type="entry name" value="Invertase/methylesterase_inhib"/>
</dbReference>
<dbReference type="EMBL" id="CP039354">
    <property type="protein sequence ID" value="QCE11185.1"/>
    <property type="molecule type" value="Genomic_DNA"/>
</dbReference>
<proteinExistence type="predicted"/>
<evidence type="ECO:0000313" key="4">
    <source>
        <dbReference type="Proteomes" id="UP000501690"/>
    </source>
</evidence>
<feature type="region of interest" description="Disordered" evidence="1">
    <location>
        <begin position="183"/>
        <end position="207"/>
    </location>
</feature>
<dbReference type="GO" id="GO:0004857">
    <property type="term" value="F:enzyme inhibitor activity"/>
    <property type="evidence" value="ECO:0007669"/>
    <property type="project" value="InterPro"/>
</dbReference>
<evidence type="ECO:0000256" key="1">
    <source>
        <dbReference type="SAM" id="MobiDB-lite"/>
    </source>
</evidence>
<evidence type="ECO:0000259" key="2">
    <source>
        <dbReference type="Pfam" id="PF04043"/>
    </source>
</evidence>
<dbReference type="CDD" id="cd15798">
    <property type="entry name" value="PMEI-like_3"/>
    <property type="match status" value="1"/>
</dbReference>
<reference evidence="3 4" key="1">
    <citation type="submission" date="2019-04" db="EMBL/GenBank/DDBJ databases">
        <title>An improved genome assembly and genetic linkage map for asparagus bean, Vigna unguiculata ssp. sesquipedialis.</title>
        <authorList>
            <person name="Xia Q."/>
            <person name="Zhang R."/>
            <person name="Dong Y."/>
        </authorList>
    </citation>
    <scope>NUCLEOTIDE SEQUENCE [LARGE SCALE GENOMIC DNA]</scope>
    <source>
        <tissue evidence="3">Leaf</tissue>
    </source>
</reference>
<gene>
    <name evidence="3" type="ORF">DEO72_LG10g2418</name>
</gene>